<gene>
    <name evidence="3" type="ORF">LTR97_005120</name>
</gene>
<keyword evidence="1" id="KW-0175">Coiled coil</keyword>
<evidence type="ECO:0000313" key="3">
    <source>
        <dbReference type="EMBL" id="KAK5700603.1"/>
    </source>
</evidence>
<evidence type="ECO:0000313" key="4">
    <source>
        <dbReference type="Proteomes" id="UP001310594"/>
    </source>
</evidence>
<feature type="coiled-coil region" evidence="1">
    <location>
        <begin position="101"/>
        <end position="146"/>
    </location>
</feature>
<dbReference type="AlphaFoldDB" id="A0AAN7WJP0"/>
<organism evidence="3 4">
    <name type="scientific">Elasticomyces elasticus</name>
    <dbReference type="NCBI Taxonomy" id="574655"/>
    <lineage>
        <taxon>Eukaryota</taxon>
        <taxon>Fungi</taxon>
        <taxon>Dikarya</taxon>
        <taxon>Ascomycota</taxon>
        <taxon>Pezizomycotina</taxon>
        <taxon>Dothideomycetes</taxon>
        <taxon>Dothideomycetidae</taxon>
        <taxon>Mycosphaerellales</taxon>
        <taxon>Teratosphaeriaceae</taxon>
        <taxon>Elasticomyces</taxon>
    </lineage>
</organism>
<name>A0AAN7WJP0_9PEZI</name>
<dbReference type="EMBL" id="JAVRQU010000007">
    <property type="protein sequence ID" value="KAK5700603.1"/>
    <property type="molecule type" value="Genomic_DNA"/>
</dbReference>
<dbReference type="Proteomes" id="UP001310594">
    <property type="component" value="Unassembled WGS sequence"/>
</dbReference>
<comment type="caution">
    <text evidence="3">The sequence shown here is derived from an EMBL/GenBank/DDBJ whole genome shotgun (WGS) entry which is preliminary data.</text>
</comment>
<evidence type="ECO:0000256" key="1">
    <source>
        <dbReference type="SAM" id="Coils"/>
    </source>
</evidence>
<sequence length="195" mass="22236">MTAILETRRKHSSSRRPFASLPRRCRRQGIAVFFRLYTITTNIMQRAVLLRTLRAATSSIIVSRPIFSTSTHPVIRQPSKRWASHASPSSIHAPTIGSSNKTAVEEKMEEITEIYATAQDEFEIAMEETEKMSVYAEEDRKAAREELTRVQEAYKAAVEGEDRDVAEEVKRRVGQRIRELEQGVNAMEELAINQD</sequence>
<accession>A0AAN7WJP0</accession>
<feature type="region of interest" description="Disordered" evidence="2">
    <location>
        <begin position="1"/>
        <end position="20"/>
    </location>
</feature>
<proteinExistence type="predicted"/>
<protein>
    <submittedName>
        <fullName evidence="3">Uncharacterized protein</fullName>
    </submittedName>
</protein>
<feature type="compositionally biased region" description="Low complexity" evidence="2">
    <location>
        <begin position="84"/>
        <end position="94"/>
    </location>
</feature>
<evidence type="ECO:0000256" key="2">
    <source>
        <dbReference type="SAM" id="MobiDB-lite"/>
    </source>
</evidence>
<feature type="region of interest" description="Disordered" evidence="2">
    <location>
        <begin position="78"/>
        <end position="101"/>
    </location>
</feature>
<reference evidence="3" key="1">
    <citation type="submission" date="2023-08" db="EMBL/GenBank/DDBJ databases">
        <title>Black Yeasts Isolated from many extreme environments.</title>
        <authorList>
            <person name="Coleine C."/>
            <person name="Stajich J.E."/>
            <person name="Selbmann L."/>
        </authorList>
    </citation>
    <scope>NUCLEOTIDE SEQUENCE</scope>
    <source>
        <strain evidence="3">CCFEE 5810</strain>
    </source>
</reference>